<gene>
    <name evidence="4" type="ORF">EDD55_108129</name>
</gene>
<dbReference type="OrthoDB" id="9803619at2"/>
<dbReference type="NCBIfam" id="TIGR01353">
    <property type="entry name" value="dGTP_triPase"/>
    <property type="match status" value="1"/>
</dbReference>
<dbReference type="InterPro" id="IPR006674">
    <property type="entry name" value="HD_domain"/>
</dbReference>
<name>A0A4R3J606_9PROT</name>
<protein>
    <recommendedName>
        <fullName evidence="2">Deoxyguanosinetriphosphate triphosphohydrolase-like protein</fullName>
    </recommendedName>
</protein>
<dbReference type="InterPro" id="IPR003607">
    <property type="entry name" value="HD/PDEase_dom"/>
</dbReference>
<dbReference type="InterPro" id="IPR026875">
    <property type="entry name" value="PHydrolase_assoc_dom"/>
</dbReference>
<evidence type="ECO:0000256" key="2">
    <source>
        <dbReference type="HAMAP-Rule" id="MF_01212"/>
    </source>
</evidence>
<evidence type="ECO:0000313" key="4">
    <source>
        <dbReference type="EMBL" id="TCS61329.1"/>
    </source>
</evidence>
<dbReference type="InterPro" id="IPR023023">
    <property type="entry name" value="dNTPase_2"/>
</dbReference>
<dbReference type="PROSITE" id="PS51831">
    <property type="entry name" value="HD"/>
    <property type="match status" value="1"/>
</dbReference>
<dbReference type="PANTHER" id="PTHR11373">
    <property type="entry name" value="DEOXYNUCLEOSIDE TRIPHOSPHATE TRIPHOSPHOHYDROLASE"/>
    <property type="match status" value="1"/>
</dbReference>
<dbReference type="InterPro" id="IPR050135">
    <property type="entry name" value="dGTPase-like"/>
</dbReference>
<reference evidence="4 5" key="1">
    <citation type="submission" date="2019-03" db="EMBL/GenBank/DDBJ databases">
        <title>Genomic Encyclopedia of Type Strains, Phase IV (KMG-IV): sequencing the most valuable type-strain genomes for metagenomic binning, comparative biology and taxonomic classification.</title>
        <authorList>
            <person name="Goeker M."/>
        </authorList>
    </citation>
    <scope>NUCLEOTIDE SEQUENCE [LARGE SCALE GENOMIC DNA]</scope>
    <source>
        <strain evidence="4 5">DSM 101688</strain>
    </source>
</reference>
<dbReference type="Pfam" id="PF13286">
    <property type="entry name" value="HD_assoc"/>
    <property type="match status" value="1"/>
</dbReference>
<proteinExistence type="inferred from homology"/>
<dbReference type="HAMAP" id="MF_01212">
    <property type="entry name" value="dGTPase_type2"/>
    <property type="match status" value="1"/>
</dbReference>
<dbReference type="GO" id="GO:0008832">
    <property type="term" value="F:dGTPase activity"/>
    <property type="evidence" value="ECO:0007669"/>
    <property type="project" value="TreeGrafter"/>
</dbReference>
<dbReference type="Gene3D" id="1.10.3210.10">
    <property type="entry name" value="Hypothetical protein af1432"/>
    <property type="match status" value="1"/>
</dbReference>
<comment type="similarity">
    <text evidence="2">Belongs to the dGTPase family. Type 2 subfamily.</text>
</comment>
<dbReference type="InterPro" id="IPR006261">
    <property type="entry name" value="dGTPase"/>
</dbReference>
<evidence type="ECO:0000256" key="1">
    <source>
        <dbReference type="ARBA" id="ARBA00022801"/>
    </source>
</evidence>
<evidence type="ECO:0000313" key="5">
    <source>
        <dbReference type="Proteomes" id="UP000295304"/>
    </source>
</evidence>
<comment type="caution">
    <text evidence="4">The sequence shown here is derived from an EMBL/GenBank/DDBJ whole genome shotgun (WGS) entry which is preliminary data.</text>
</comment>
<organism evidence="4 5">
    <name type="scientific">Varunaivibrio sulfuroxidans</name>
    <dbReference type="NCBI Taxonomy" id="1773489"/>
    <lineage>
        <taxon>Bacteria</taxon>
        <taxon>Pseudomonadati</taxon>
        <taxon>Pseudomonadota</taxon>
        <taxon>Alphaproteobacteria</taxon>
        <taxon>Rhodospirillales</taxon>
        <taxon>Magnetovibrionaceae</taxon>
        <taxon>Varunaivibrio</taxon>
    </lineage>
</organism>
<dbReference type="CDD" id="cd00077">
    <property type="entry name" value="HDc"/>
    <property type="match status" value="1"/>
</dbReference>
<evidence type="ECO:0000259" key="3">
    <source>
        <dbReference type="PROSITE" id="PS51831"/>
    </source>
</evidence>
<dbReference type="GO" id="GO:0006203">
    <property type="term" value="P:dGTP catabolic process"/>
    <property type="evidence" value="ECO:0007669"/>
    <property type="project" value="TreeGrafter"/>
</dbReference>
<dbReference type="SUPFAM" id="SSF109604">
    <property type="entry name" value="HD-domain/PDEase-like"/>
    <property type="match status" value="1"/>
</dbReference>
<dbReference type="Proteomes" id="UP000295304">
    <property type="component" value="Unassembled WGS sequence"/>
</dbReference>
<accession>A0A4R3J606</accession>
<dbReference type="AlphaFoldDB" id="A0A4R3J606"/>
<keyword evidence="5" id="KW-1185">Reference proteome</keyword>
<dbReference type="SMART" id="SM00471">
    <property type="entry name" value="HDc"/>
    <property type="match status" value="1"/>
</dbReference>
<keyword evidence="1 2" id="KW-0378">Hydrolase</keyword>
<sequence length="395" mass="44408">MSILAPYASHPNESRGRLYAEPASATRTCHQRDRDRIIHSGAFRRLQYKTQVFVNHEGDFFRTRLTHSLEVSQIARSLARCLGLSEHLAETLALAHDLGHTPFGHAGEDALEDVMAPFGGFDHNAQSLRVVVALERRYADFDGLNLTWETLEGVVKHNGPLIGRPDSKPLPRAIAEYGARQDLWLSTYASAEAQIAAVSDDVAYNNHDIDDGLRAGLFTIADLGDVPLVGPIFADVMKTYPDLDNSRIIHEAVRRMIGAMVDDLLEESRRRIGDAAPKCADDIRHLKVPIAAFSERMQENDRALKKFLFEYMYRHYKLNRMTSKARRVVRDLFSLLLSEPECLPTDWRAMAGAPETQQTARLVADYIAGMTDRSALDEHRRLFDLQARTSDISIG</sequence>
<dbReference type="RefSeq" id="WP_132939623.1">
    <property type="nucleotide sequence ID" value="NZ_CP119676.1"/>
</dbReference>
<dbReference type="Pfam" id="PF01966">
    <property type="entry name" value="HD"/>
    <property type="match status" value="1"/>
</dbReference>
<dbReference type="NCBIfam" id="NF002328">
    <property type="entry name" value="PRK01286.1-3"/>
    <property type="match status" value="1"/>
</dbReference>
<dbReference type="NCBIfam" id="NF002326">
    <property type="entry name" value="PRK01286.1-1"/>
    <property type="match status" value="1"/>
</dbReference>
<dbReference type="PANTHER" id="PTHR11373:SF43">
    <property type="entry name" value="DEOXYGUANOSINETRIPHOSPHATE TRIPHOSPHOHYDROLASE-LIKE PROTEIN"/>
    <property type="match status" value="1"/>
</dbReference>
<feature type="domain" description="HD" evidence="3">
    <location>
        <begin position="64"/>
        <end position="205"/>
    </location>
</feature>
<dbReference type="EMBL" id="SLZW01000008">
    <property type="protein sequence ID" value="TCS61329.1"/>
    <property type="molecule type" value="Genomic_DNA"/>
</dbReference>